<dbReference type="OrthoDB" id="5086500at2759"/>
<dbReference type="InterPro" id="IPR046536">
    <property type="entry name" value="DUF6601"/>
</dbReference>
<evidence type="ECO:0000313" key="3">
    <source>
        <dbReference type="Proteomes" id="UP000799438"/>
    </source>
</evidence>
<dbReference type="Pfam" id="PF20246">
    <property type="entry name" value="DUF6601"/>
    <property type="match status" value="1"/>
</dbReference>
<feature type="transmembrane region" description="Helical" evidence="1">
    <location>
        <begin position="226"/>
        <end position="245"/>
    </location>
</feature>
<gene>
    <name evidence="2" type="ORF">K452DRAFT_329087</name>
</gene>
<protein>
    <submittedName>
        <fullName evidence="2">Uncharacterized protein</fullName>
    </submittedName>
</protein>
<keyword evidence="1" id="KW-1133">Transmembrane helix</keyword>
<evidence type="ECO:0000313" key="2">
    <source>
        <dbReference type="EMBL" id="KAF2137734.1"/>
    </source>
</evidence>
<sequence length="302" mass="35192">MLAPPFSRDHSLLGGYIYPSSIFHRDRLIRPKKDFQSYLYAQLETQKVNAVHQHLWLAGLPRPARPLHRQQVLQRAITIAEDPNQHLVWHESCIYIKPLPPYLLDLEFWKKNLCPQQALYQSACGLLLSYTWLISYECDWKIARAYGLIPESMTWRAWVTFADDLLDHIEGHHSPLVDKRYFYGELRLSRLNAIYRLVPPVFSLKHMVYGFSSNSTWYKQFFTKNFGWLLAAFAYANLALSAMQVDVSLKYLEDNPVFHKASYGFVATVLLAIVLILGGIFFLWAFLFWRLHKLLIVAIGIV</sequence>
<feature type="transmembrane region" description="Helical" evidence="1">
    <location>
        <begin position="265"/>
        <end position="289"/>
    </location>
</feature>
<organism evidence="2 3">
    <name type="scientific">Aplosporella prunicola CBS 121167</name>
    <dbReference type="NCBI Taxonomy" id="1176127"/>
    <lineage>
        <taxon>Eukaryota</taxon>
        <taxon>Fungi</taxon>
        <taxon>Dikarya</taxon>
        <taxon>Ascomycota</taxon>
        <taxon>Pezizomycotina</taxon>
        <taxon>Dothideomycetes</taxon>
        <taxon>Dothideomycetes incertae sedis</taxon>
        <taxon>Botryosphaeriales</taxon>
        <taxon>Aplosporellaceae</taxon>
        <taxon>Aplosporella</taxon>
    </lineage>
</organism>
<accession>A0A6A6B3E5</accession>
<reference evidence="2" key="1">
    <citation type="journal article" date="2020" name="Stud. Mycol.">
        <title>101 Dothideomycetes genomes: a test case for predicting lifestyles and emergence of pathogens.</title>
        <authorList>
            <person name="Haridas S."/>
            <person name="Albert R."/>
            <person name="Binder M."/>
            <person name="Bloem J."/>
            <person name="Labutti K."/>
            <person name="Salamov A."/>
            <person name="Andreopoulos B."/>
            <person name="Baker S."/>
            <person name="Barry K."/>
            <person name="Bills G."/>
            <person name="Bluhm B."/>
            <person name="Cannon C."/>
            <person name="Castanera R."/>
            <person name="Culley D."/>
            <person name="Daum C."/>
            <person name="Ezra D."/>
            <person name="Gonzalez J."/>
            <person name="Henrissat B."/>
            <person name="Kuo A."/>
            <person name="Liang C."/>
            <person name="Lipzen A."/>
            <person name="Lutzoni F."/>
            <person name="Magnuson J."/>
            <person name="Mondo S."/>
            <person name="Nolan M."/>
            <person name="Ohm R."/>
            <person name="Pangilinan J."/>
            <person name="Park H.-J."/>
            <person name="Ramirez L."/>
            <person name="Alfaro M."/>
            <person name="Sun H."/>
            <person name="Tritt A."/>
            <person name="Yoshinaga Y."/>
            <person name="Zwiers L.-H."/>
            <person name="Turgeon B."/>
            <person name="Goodwin S."/>
            <person name="Spatafora J."/>
            <person name="Crous P."/>
            <person name="Grigoriev I."/>
        </authorList>
    </citation>
    <scope>NUCLEOTIDE SEQUENCE</scope>
    <source>
        <strain evidence="2">CBS 121167</strain>
    </source>
</reference>
<dbReference type="PANTHER" id="PTHR34414:SF1">
    <property type="entry name" value="SUBTILISIN-LIKE SERINE PROTEASE"/>
    <property type="match status" value="1"/>
</dbReference>
<dbReference type="PANTHER" id="PTHR34414">
    <property type="entry name" value="HET DOMAIN-CONTAINING PROTEIN-RELATED"/>
    <property type="match status" value="1"/>
</dbReference>
<evidence type="ECO:0000256" key="1">
    <source>
        <dbReference type="SAM" id="Phobius"/>
    </source>
</evidence>
<dbReference type="AlphaFoldDB" id="A0A6A6B3E5"/>
<dbReference type="EMBL" id="ML995500">
    <property type="protein sequence ID" value="KAF2137734.1"/>
    <property type="molecule type" value="Genomic_DNA"/>
</dbReference>
<dbReference type="GeneID" id="54302530"/>
<dbReference type="Proteomes" id="UP000799438">
    <property type="component" value="Unassembled WGS sequence"/>
</dbReference>
<keyword evidence="1" id="KW-0812">Transmembrane</keyword>
<keyword evidence="3" id="KW-1185">Reference proteome</keyword>
<keyword evidence="1" id="KW-0472">Membrane</keyword>
<dbReference type="RefSeq" id="XP_033393449.1">
    <property type="nucleotide sequence ID" value="XM_033545034.1"/>
</dbReference>
<name>A0A6A6B3E5_9PEZI</name>
<proteinExistence type="predicted"/>